<dbReference type="GO" id="GO:0003676">
    <property type="term" value="F:nucleic acid binding"/>
    <property type="evidence" value="ECO:0007669"/>
    <property type="project" value="InterPro"/>
</dbReference>
<proteinExistence type="predicted"/>
<feature type="compositionally biased region" description="Basic and acidic residues" evidence="1">
    <location>
        <begin position="69"/>
        <end position="79"/>
    </location>
</feature>
<dbReference type="SUPFAM" id="SSF53098">
    <property type="entry name" value="Ribonuclease H-like"/>
    <property type="match status" value="1"/>
</dbReference>
<dbReference type="Gene3D" id="3.30.420.10">
    <property type="entry name" value="Ribonuclease H-like superfamily/Ribonuclease H"/>
    <property type="match status" value="1"/>
</dbReference>
<dbReference type="PROSITE" id="PS50994">
    <property type="entry name" value="INTEGRASE"/>
    <property type="match status" value="1"/>
</dbReference>
<protein>
    <recommendedName>
        <fullName evidence="2">Integrase catalytic domain-containing protein</fullName>
    </recommendedName>
</protein>
<evidence type="ECO:0000259" key="2">
    <source>
        <dbReference type="PROSITE" id="PS50994"/>
    </source>
</evidence>
<feature type="compositionally biased region" description="Basic residues" evidence="1">
    <location>
        <begin position="587"/>
        <end position="600"/>
    </location>
</feature>
<dbReference type="GO" id="GO:0015074">
    <property type="term" value="P:DNA integration"/>
    <property type="evidence" value="ECO:0007669"/>
    <property type="project" value="InterPro"/>
</dbReference>
<feature type="compositionally biased region" description="Basic and acidic residues" evidence="1">
    <location>
        <begin position="1"/>
        <end position="21"/>
    </location>
</feature>
<feature type="region of interest" description="Disordered" evidence="1">
    <location>
        <begin position="583"/>
        <end position="631"/>
    </location>
</feature>
<feature type="compositionally biased region" description="Acidic residues" evidence="1">
    <location>
        <begin position="550"/>
        <end position="560"/>
    </location>
</feature>
<feature type="compositionally biased region" description="Basic and acidic residues" evidence="1">
    <location>
        <begin position="359"/>
        <end position="390"/>
    </location>
</feature>
<dbReference type="InterPro" id="IPR001584">
    <property type="entry name" value="Integrase_cat-core"/>
</dbReference>
<dbReference type="InterPro" id="IPR036397">
    <property type="entry name" value="RNaseH_sf"/>
</dbReference>
<accession>A0A0G4HET4</accession>
<feature type="domain" description="Integrase catalytic" evidence="2">
    <location>
        <begin position="976"/>
        <end position="1072"/>
    </location>
</feature>
<evidence type="ECO:0000256" key="1">
    <source>
        <dbReference type="SAM" id="MobiDB-lite"/>
    </source>
</evidence>
<dbReference type="VEuPathDB" id="CryptoDB:Cvel_26869"/>
<feature type="compositionally biased region" description="Acidic residues" evidence="1">
    <location>
        <begin position="607"/>
        <end position="631"/>
    </location>
</feature>
<gene>
    <name evidence="3" type="ORF">Cvel_26869</name>
</gene>
<feature type="compositionally biased region" description="Basic and acidic residues" evidence="1">
    <location>
        <begin position="426"/>
        <end position="454"/>
    </location>
</feature>
<feature type="compositionally biased region" description="Basic and acidic residues" evidence="1">
    <location>
        <begin position="469"/>
        <end position="497"/>
    </location>
</feature>
<name>A0A0G4HET4_9ALVE</name>
<sequence>MKEGDFVRLKDVGRKSEREETWAQSVFRRSHAPLKSPQEEEEEEEREAEMPQREVFIEMDVPEKSLELSQHIAEERDLELPGQVPESVHGEQSLPPSPFARSVSEELVVDLNSSGLSSVSSGGQGCDIQDAQGEADGRADEEEGTRLTASLRQLWHGLSIREIHVLSERALCDLAKRSPSADPSNTRGRGAPSDPPAVRTQAYALPAADRESNEPPKKSQTKEGAWDSDLESLPECAEDEEEVRALGVVGSPLFSEERIKKALSSSSSSSKRGIEVSKLLDGLDSVSAVPHTLFLSLVGRFFYAVYICRLRGAMGAGVRERGGKTNEIRDPAQSLCKPAVALLLDKSPAADASSVLTSRLKESGERGEERMKGIEGVDESREMGRKREGGGGRVGAEHAQTSGEVRKEVDAKSQEVGGEAAAFNFDQRERETSTEEQEGRSVHEEKINPEKGELPGEEGAEKSNAQNEAKGEKSREKDADMDGKETGGEEVKTKLGGEEEMQQKAGEPPTKTLHKAEEKNGGPASSAEAGRAHRKAAKEEEEAGNRGAQEEDDEEEDEEADRGPATDPKAQAALVGLALGISAAGRGRGRRPKQPHRKSGVKGIFNLEDDEEGGEEEGATGEGVGDDDEVEPVLDDLGLPEVDPARVNYLLFKREVWAVVDRAFGIEDVDMKDAITAKYDAFYKRRGAFAANLSLIATEWRNLEAQAVQFGVKILKKKKAEYLMNAVPLELQTILRITLKQEQHDSEAILHEIKELASAAGNSFDLGRSGLGCLVAFVVEVVDIDVATAAAEEVDMGVVPVDTVLAVLVSSRPAAALEEEDKQGEAEVDSEMVVMEVFTADSWFAIIDAVSSELKEFRIDCPRGDLSCNIPYVVMQSAERVYASPHRLSAVSYETAMTWNRRLLHCGEERLVGTLKENGLVAWRDVLDKVWKSCDICEQRNAVRSIPPRSRHRRDGKKFGEEWWWDLMFVKEIISKIIRSDNDTVLKLGKTKQLAAEYNIYLEPSPPHCPESYGAVEVANREIRTMLRTALKEIGCDTYVWPVLIPGIEQTHNVTFAPLTGMSPWFGRFQSPPPFVLRFGDPVVFKPPSADKSLSFPGMEGVFINTVNDTLCEVLYYPLETERWTVCKLHPIVPKPVRRGVEEAWLGRAARRTGRGNGDGVGGGTEDGEKNKYGCNYYEDMDYKFEEIPEPMVPLVSVEEVLPSHPVRGTLAEIDGVLQPVQLIGKIGKKSAEVALMRMDPLGTWRLSEICRVEKAKIVRLFTMMDGEVPKEIMNAVQKSEIDGNGTGAVLIEEVPVPVDVDVIPADFTAFLRMRETAFMTMATPMKFSGGTTQRPATRKEINSGIFNGALIKEWAKIFLNSVLGKKVDRDEVVAILPLSARFTWKENGETGERDTNARVYSQGFKDTREMPTYASTPSIHSIYIAIIYMLSKDFPMMKADVSGAFLQAEDPKELSKFTDEQYEIVKNKRKELKEGEIYIADKALYGGPGSARIFSTKEKTKLKELGFEEIDESIHVQRETNTNEVNAVIYYHVDDFEGGAMDIEEIFSKYGHRLSLGSLVRVVDGKVAKFVGIEQMIQGKKMFLSQASFLNSLCVDDLLPEKKRIVREEDMKVPEDDMIDLSLKPRYQSLIDTLGWAVRTQPKVQPFFSILSSRANCVSKKLMECLALMLQALKERPFSLELRGINISTLLLYIFNDSSFFTLSKEGRQAWMHFLVDATWRLESDDEWNLVACGSKRTKQKFISSTSCEMVSMVDGVKAAYKMRDIAFRLFGKLPRVIVVTDSKPLYDQIESGLARSEPRM</sequence>
<feature type="region of interest" description="Disordered" evidence="1">
    <location>
        <begin position="353"/>
        <end position="569"/>
    </location>
</feature>
<feature type="region of interest" description="Disordered" evidence="1">
    <location>
        <begin position="113"/>
        <end position="145"/>
    </location>
</feature>
<dbReference type="EMBL" id="CDMZ01002484">
    <property type="protein sequence ID" value="CEM42586.1"/>
    <property type="molecule type" value="Genomic_DNA"/>
</dbReference>
<organism evidence="3">
    <name type="scientific">Chromera velia CCMP2878</name>
    <dbReference type="NCBI Taxonomy" id="1169474"/>
    <lineage>
        <taxon>Eukaryota</taxon>
        <taxon>Sar</taxon>
        <taxon>Alveolata</taxon>
        <taxon>Colpodellida</taxon>
        <taxon>Chromeraceae</taxon>
        <taxon>Chromera</taxon>
    </lineage>
</organism>
<reference evidence="3" key="1">
    <citation type="submission" date="2014-11" db="EMBL/GenBank/DDBJ databases">
        <authorList>
            <person name="Otto D Thomas"/>
            <person name="Naeem Raeece"/>
        </authorList>
    </citation>
    <scope>NUCLEOTIDE SEQUENCE</scope>
</reference>
<feature type="region of interest" description="Disordered" evidence="1">
    <location>
        <begin position="1"/>
        <end position="56"/>
    </location>
</feature>
<feature type="region of interest" description="Disordered" evidence="1">
    <location>
        <begin position="69"/>
        <end position="101"/>
    </location>
</feature>
<evidence type="ECO:0000313" key="3">
    <source>
        <dbReference type="EMBL" id="CEM42586.1"/>
    </source>
</evidence>
<feature type="region of interest" description="Disordered" evidence="1">
    <location>
        <begin position="176"/>
        <end position="230"/>
    </location>
</feature>
<feature type="compositionally biased region" description="Basic and acidic residues" evidence="1">
    <location>
        <begin position="404"/>
        <end position="413"/>
    </location>
</feature>
<dbReference type="InterPro" id="IPR012337">
    <property type="entry name" value="RNaseH-like_sf"/>
</dbReference>
<feature type="compositionally biased region" description="Basic and acidic residues" evidence="1">
    <location>
        <begin position="208"/>
        <end position="225"/>
    </location>
</feature>